<dbReference type="KEGG" id="tcm:HL41_03010"/>
<dbReference type="eggNOG" id="COG2913">
    <property type="taxonomic scope" value="Bacteria"/>
</dbReference>
<dbReference type="STRING" id="289377.HL41_03010"/>
<evidence type="ECO:0000256" key="1">
    <source>
        <dbReference type="SAM" id="SignalP"/>
    </source>
</evidence>
<reference evidence="2 3" key="1">
    <citation type="journal article" date="2015" name="Genome Announc.">
        <title>Genome Sequence of a Sulfate-Reducing Thermophilic Bacterium, Thermodesulfobacterium commune DSM 2178T (Phylum Thermodesulfobacteria).</title>
        <authorList>
            <person name="Bhatnagar S."/>
            <person name="Badger J.H."/>
            <person name="Madupu R."/>
            <person name="Khouri H.M."/>
            <person name="O'Connor E.M."/>
            <person name="Robb F.T."/>
            <person name="Ward N.L."/>
            <person name="Eisen J.A."/>
        </authorList>
    </citation>
    <scope>NUCLEOTIDE SEQUENCE [LARGE SCALE GENOMIC DNA]</scope>
    <source>
        <strain evidence="2 3">DSM 2178</strain>
    </source>
</reference>
<evidence type="ECO:0000313" key="3">
    <source>
        <dbReference type="Proteomes" id="UP000028481"/>
    </source>
</evidence>
<dbReference type="HOGENOM" id="CLU_2060327_0_0_0"/>
<dbReference type="PaxDb" id="289377-HL41_03010"/>
<accession>A0A075WSJ7</accession>
<dbReference type="EMBL" id="CP008796">
    <property type="protein sequence ID" value="AIH03841.1"/>
    <property type="molecule type" value="Genomic_DNA"/>
</dbReference>
<keyword evidence="3" id="KW-1185">Reference proteome</keyword>
<keyword evidence="1" id="KW-0732">Signal</keyword>
<dbReference type="RefSeq" id="WP_028841751.1">
    <property type="nucleotide sequence ID" value="NZ_CP008796.1"/>
</dbReference>
<gene>
    <name evidence="2" type="ORF">HL41_03010</name>
</gene>
<protein>
    <recommendedName>
        <fullName evidence="4">Lipoprotein SmpA/OmlA domain-containing protein</fullName>
    </recommendedName>
</protein>
<proteinExistence type="predicted"/>
<dbReference type="OrthoDB" id="9798281at2"/>
<evidence type="ECO:0008006" key="4">
    <source>
        <dbReference type="Google" id="ProtNLM"/>
    </source>
</evidence>
<feature type="chain" id="PRO_5001710783" description="Lipoprotein SmpA/OmlA domain-containing protein" evidence="1">
    <location>
        <begin position="23"/>
        <end position="115"/>
    </location>
</feature>
<dbReference type="AlphaFoldDB" id="A0A075WSJ7"/>
<evidence type="ECO:0000313" key="2">
    <source>
        <dbReference type="EMBL" id="AIH03841.1"/>
    </source>
</evidence>
<name>A0A075WSJ7_9BACT</name>
<dbReference type="Proteomes" id="UP000028481">
    <property type="component" value="Chromosome"/>
</dbReference>
<feature type="signal peptide" evidence="1">
    <location>
        <begin position="1"/>
        <end position="22"/>
    </location>
</feature>
<organism evidence="2 3">
    <name type="scientific">Thermodesulfobacterium commune DSM 2178</name>
    <dbReference type="NCBI Taxonomy" id="289377"/>
    <lineage>
        <taxon>Bacteria</taxon>
        <taxon>Pseudomonadati</taxon>
        <taxon>Thermodesulfobacteriota</taxon>
        <taxon>Thermodesulfobacteria</taxon>
        <taxon>Thermodesulfobacteriales</taxon>
        <taxon>Thermodesulfobacteriaceae</taxon>
        <taxon>Thermodesulfobacterium</taxon>
    </lineage>
</organism>
<sequence>MKLRLWLLTVFLGLCLWGCATKPGPNLASKASLIKPNQTNKMEVTQFLGPPVQIFVFPDGREEWYYYYRVKNFWEDIPLANRYKGEDYTEILKIVIYKDQVVDCYYYTVEKPKKR</sequence>